<protein>
    <recommendedName>
        <fullName evidence="6">Glycolate oxidase iron-sulfur subunit</fullName>
        <ecNumber evidence="6">1.1.99.14</ecNumber>
    </recommendedName>
</protein>
<evidence type="ECO:0000256" key="4">
    <source>
        <dbReference type="ARBA" id="ARBA00023004"/>
    </source>
</evidence>
<reference evidence="8 9" key="1">
    <citation type="submission" date="2021-02" db="EMBL/GenBank/DDBJ databases">
        <title>Niveibacterium changnyeongensis HC41.</title>
        <authorList>
            <person name="Kang M."/>
        </authorList>
    </citation>
    <scope>NUCLEOTIDE SEQUENCE [LARGE SCALE GENOMIC DNA]</scope>
    <source>
        <strain evidence="8 9">HC41</strain>
    </source>
</reference>
<sequence>MQTKLADFIRDTADGAEADAILRKCVHCGFCTATCPTFQLLGDELDSPRGRIYLIKQMLEGEAVSARTQLHLDRCLTCRSCETTCPSGVEYGRLVDIGRKWAENLAPPRSAPQQVKRWLLANTISQPAVFGAAYRVARALRPLMPSTLAAKLAPSRPRGVWPSPRHARKWLVLGGCAQPALTPDVNAAAARVLDRIGISLIEVRRDGCCGALRSHLNDHEGGREDASRLLQQWQPALERGEVEGVVITASGCGSFVREYRHLFRDDAPMLAQAGKVVAQTLDIAELIARETHALDECLVKRALGGRGAIAFHSPCTLQHGLQIRGVVEGLLQRAGYELTPVADAHLCCGSAGSYSLLQPEIATSLRDNKLAALAAGKPVGIASANVGCIAHLGSAADVPVRHWIEWLDEALST</sequence>
<dbReference type="SUPFAM" id="SSF54862">
    <property type="entry name" value="4Fe-4S ferredoxins"/>
    <property type="match status" value="1"/>
</dbReference>
<evidence type="ECO:0000256" key="3">
    <source>
        <dbReference type="ARBA" id="ARBA00022737"/>
    </source>
</evidence>
<keyword evidence="2 6" id="KW-0479">Metal-binding</keyword>
<dbReference type="PROSITE" id="PS51379">
    <property type="entry name" value="4FE4S_FER_2"/>
    <property type="match status" value="2"/>
</dbReference>
<dbReference type="PROSITE" id="PS00198">
    <property type="entry name" value="4FE4S_FER_1"/>
    <property type="match status" value="1"/>
</dbReference>
<keyword evidence="5 6" id="KW-0411">Iron-sulfur</keyword>
<accession>A0ABX7MFL1</accession>
<dbReference type="PANTHER" id="PTHR32479">
    <property type="entry name" value="GLYCOLATE OXIDASE IRON-SULFUR SUBUNIT"/>
    <property type="match status" value="1"/>
</dbReference>
<dbReference type="RefSeq" id="WP_206256183.1">
    <property type="nucleotide sequence ID" value="NZ_CP071060.1"/>
</dbReference>
<dbReference type="Gene3D" id="1.10.1060.10">
    <property type="entry name" value="Alpha-helical ferredoxin"/>
    <property type="match status" value="1"/>
</dbReference>
<comment type="function">
    <text evidence="6">Component of a complex that catalyzes the oxidation of glycolate to glyoxylate.</text>
</comment>
<evidence type="ECO:0000259" key="7">
    <source>
        <dbReference type="PROSITE" id="PS51379"/>
    </source>
</evidence>
<organism evidence="8 9">
    <name type="scientific">Niveibacterium microcysteis</name>
    <dbReference type="NCBI Taxonomy" id="2811415"/>
    <lineage>
        <taxon>Bacteria</taxon>
        <taxon>Pseudomonadati</taxon>
        <taxon>Pseudomonadota</taxon>
        <taxon>Betaproteobacteria</taxon>
        <taxon>Rhodocyclales</taxon>
        <taxon>Rhodocyclaceae</taxon>
        <taxon>Niveibacterium</taxon>
    </lineage>
</organism>
<dbReference type="Proteomes" id="UP000663570">
    <property type="component" value="Chromosome"/>
</dbReference>
<keyword evidence="8" id="KW-0560">Oxidoreductase</keyword>
<dbReference type="NCBIfam" id="NF008434">
    <property type="entry name" value="PRK11274.1"/>
    <property type="match status" value="1"/>
</dbReference>
<evidence type="ECO:0000313" key="9">
    <source>
        <dbReference type="Proteomes" id="UP000663570"/>
    </source>
</evidence>
<evidence type="ECO:0000256" key="2">
    <source>
        <dbReference type="ARBA" id="ARBA00022723"/>
    </source>
</evidence>
<dbReference type="Pfam" id="PF02754">
    <property type="entry name" value="CCG"/>
    <property type="match status" value="2"/>
</dbReference>
<comment type="catalytic activity">
    <reaction evidence="6">
        <text>(R)-lactate + A = pyruvate + AH2</text>
        <dbReference type="Rhea" id="RHEA:15089"/>
        <dbReference type="ChEBI" id="CHEBI:13193"/>
        <dbReference type="ChEBI" id="CHEBI:15361"/>
        <dbReference type="ChEBI" id="CHEBI:16004"/>
        <dbReference type="ChEBI" id="CHEBI:17499"/>
    </reaction>
</comment>
<evidence type="ECO:0000256" key="1">
    <source>
        <dbReference type="ARBA" id="ARBA00022485"/>
    </source>
</evidence>
<comment type="cofactor">
    <cofactor evidence="6">
        <name>[4Fe-4S] cluster</name>
        <dbReference type="ChEBI" id="CHEBI:49883"/>
    </cofactor>
    <text evidence="6">Binds 2 [4Fe-4S] clusters.</text>
</comment>
<comment type="catalytic activity">
    <reaction evidence="6">
        <text>glycolate + A = glyoxylate + AH2</text>
        <dbReference type="Rhea" id="RHEA:21264"/>
        <dbReference type="ChEBI" id="CHEBI:13193"/>
        <dbReference type="ChEBI" id="CHEBI:17499"/>
        <dbReference type="ChEBI" id="CHEBI:29805"/>
        <dbReference type="ChEBI" id="CHEBI:36655"/>
        <dbReference type="EC" id="1.1.99.14"/>
    </reaction>
</comment>
<dbReference type="InterPro" id="IPR009051">
    <property type="entry name" value="Helical_ferredxn"/>
</dbReference>
<feature type="domain" description="4Fe-4S ferredoxin-type" evidence="7">
    <location>
        <begin position="66"/>
        <end position="89"/>
    </location>
</feature>
<dbReference type="EC" id="1.1.99.14" evidence="6"/>
<keyword evidence="6" id="KW-0249">Electron transport</keyword>
<evidence type="ECO:0000256" key="6">
    <source>
        <dbReference type="PIRNR" id="PIRNR000139"/>
    </source>
</evidence>
<dbReference type="Pfam" id="PF13183">
    <property type="entry name" value="Fer4_8"/>
    <property type="match status" value="1"/>
</dbReference>
<keyword evidence="4 6" id="KW-0408">Iron</keyword>
<gene>
    <name evidence="8" type="primary">glcF</name>
    <name evidence="8" type="ORF">JY500_09550</name>
</gene>
<keyword evidence="1 6" id="KW-0004">4Fe-4S</keyword>
<feature type="domain" description="4Fe-4S ferredoxin-type" evidence="7">
    <location>
        <begin position="14"/>
        <end position="46"/>
    </location>
</feature>
<keyword evidence="9" id="KW-1185">Reference proteome</keyword>
<dbReference type="InterPro" id="IPR017900">
    <property type="entry name" value="4Fe4S_Fe_S_CS"/>
</dbReference>
<keyword evidence="3" id="KW-0677">Repeat</keyword>
<evidence type="ECO:0000256" key="5">
    <source>
        <dbReference type="ARBA" id="ARBA00023014"/>
    </source>
</evidence>
<dbReference type="InterPro" id="IPR017896">
    <property type="entry name" value="4Fe4S_Fe-S-bd"/>
</dbReference>
<dbReference type="GO" id="GO:0019154">
    <property type="term" value="F:glycolate dehydrogenase activity"/>
    <property type="evidence" value="ECO:0007669"/>
    <property type="project" value="UniProtKB-EC"/>
</dbReference>
<evidence type="ECO:0000313" key="8">
    <source>
        <dbReference type="EMBL" id="QSI78827.1"/>
    </source>
</evidence>
<dbReference type="InterPro" id="IPR004017">
    <property type="entry name" value="Cys_rich_dom"/>
</dbReference>
<keyword evidence="6" id="KW-0813">Transport</keyword>
<dbReference type="InterPro" id="IPR012257">
    <property type="entry name" value="Glc_ox_4Fe-4S"/>
</dbReference>
<name>A0ABX7MFL1_9RHOO</name>
<dbReference type="PANTHER" id="PTHR32479:SF17">
    <property type="entry name" value="GLYCOLATE OXIDASE IRON-SULFUR SUBUNIT"/>
    <property type="match status" value="1"/>
</dbReference>
<dbReference type="EMBL" id="CP071060">
    <property type="protein sequence ID" value="QSI78827.1"/>
    <property type="molecule type" value="Genomic_DNA"/>
</dbReference>
<proteinExistence type="predicted"/>
<dbReference type="PIRSF" id="PIRSF000139">
    <property type="entry name" value="Glc_ox_4Fe-4S"/>
    <property type="match status" value="1"/>
</dbReference>